<dbReference type="Proteomes" id="UP000740883">
    <property type="component" value="Unassembled WGS sequence"/>
</dbReference>
<evidence type="ECO:0000259" key="4">
    <source>
        <dbReference type="SMART" id="SM00093"/>
    </source>
</evidence>
<evidence type="ECO:0000256" key="2">
    <source>
        <dbReference type="RuleBase" id="RU000411"/>
    </source>
</evidence>
<proteinExistence type="inferred from homology"/>
<comment type="similarity">
    <text evidence="1 2">Belongs to the serpin family.</text>
</comment>
<dbReference type="InterPro" id="IPR036186">
    <property type="entry name" value="Serpin_sf"/>
</dbReference>
<dbReference type="GO" id="GO:0005615">
    <property type="term" value="C:extracellular space"/>
    <property type="evidence" value="ECO:0007669"/>
    <property type="project" value="InterPro"/>
</dbReference>
<keyword evidence="6" id="KW-1185">Reference proteome</keyword>
<dbReference type="Gene3D" id="3.30.497.10">
    <property type="entry name" value="Antithrombin, subunit I, domain 2"/>
    <property type="match status" value="1"/>
</dbReference>
<dbReference type="AlphaFoldDB" id="A0A9P6GXM4"/>
<feature type="chain" id="PRO_5040214019" description="Serpin domain-containing protein" evidence="3">
    <location>
        <begin position="33"/>
        <end position="406"/>
    </location>
</feature>
<feature type="domain" description="Serpin" evidence="4">
    <location>
        <begin position="59"/>
        <end position="404"/>
    </location>
</feature>
<evidence type="ECO:0000256" key="3">
    <source>
        <dbReference type="SAM" id="SignalP"/>
    </source>
</evidence>
<dbReference type="Gene3D" id="2.30.39.10">
    <property type="entry name" value="Alpha-1-antitrypsin, domain 1"/>
    <property type="match status" value="1"/>
</dbReference>
<dbReference type="PANTHER" id="PTHR11461">
    <property type="entry name" value="SERINE PROTEASE INHIBITOR, SERPIN"/>
    <property type="match status" value="1"/>
</dbReference>
<dbReference type="InterPro" id="IPR042185">
    <property type="entry name" value="Serpin_sf_2"/>
</dbReference>
<accession>A0A9P6GXM4</accession>
<sequence>MKKILLNMVCRKHYLSSISLVLYLCFVACTDEQVVIETKNWMITYLNTDEKKKGAMYDFETTEDFLKNTPASSLYSPVCSELNLCLQICAGEYGVSYKNSSSDYIESLVGVLNVEKEEEKTEECYSANNIYIPLGYSDYEPRISNAYNFKSYNSSDAKELLIEHKVWVAEKTKNLLTSSLIEEDFAGSKRIYASILYFKDIWDEKFVSDYTHKLNFTCDNGNVCERMFMATERTFLYKVFEFKDLKVEVVAIPYITKHEGTLYKRYMVYLIPSERVEDLSLVWNEFISHTASDIHSYILRLKFAEVVLYIPKLEQLEKTLNLSYVLKNTYGNGPAENVQSTMKTKITVDEMGTEAVSLVETCCTDGGGRRDTDINIVEANKPHIAFIYDMSSKRITFVIKDVGRDN</sequence>
<gene>
    <name evidence="5" type="ORF">NGRA_2676</name>
</gene>
<dbReference type="PANTHER" id="PTHR11461:SF211">
    <property type="entry name" value="GH10112P-RELATED"/>
    <property type="match status" value="1"/>
</dbReference>
<evidence type="ECO:0000313" key="6">
    <source>
        <dbReference type="Proteomes" id="UP000740883"/>
    </source>
</evidence>
<dbReference type="InterPro" id="IPR023796">
    <property type="entry name" value="Serpin_dom"/>
</dbReference>
<reference evidence="5 6" key="1">
    <citation type="journal article" date="2020" name="Genome Biol. Evol.">
        <title>Comparative genomics of strictly vertically transmitted, feminizing microsporidia endosymbionts of amphipod crustaceans.</title>
        <authorList>
            <person name="Cormier A."/>
            <person name="Chebbi M.A."/>
            <person name="Giraud I."/>
            <person name="Wattier R."/>
            <person name="Teixeira M."/>
            <person name="Gilbert C."/>
            <person name="Rigaud T."/>
            <person name="Cordaux R."/>
        </authorList>
    </citation>
    <scope>NUCLEOTIDE SEQUENCE [LARGE SCALE GENOMIC DNA]</scope>
    <source>
        <strain evidence="5 6">Ou3-Ou53</strain>
    </source>
</reference>
<dbReference type="Pfam" id="PF00079">
    <property type="entry name" value="Serpin"/>
    <property type="match status" value="1"/>
</dbReference>
<evidence type="ECO:0000313" key="5">
    <source>
        <dbReference type="EMBL" id="KAF9761403.1"/>
    </source>
</evidence>
<dbReference type="SUPFAM" id="SSF56574">
    <property type="entry name" value="Serpins"/>
    <property type="match status" value="1"/>
</dbReference>
<dbReference type="OrthoDB" id="671595at2759"/>
<feature type="signal peptide" evidence="3">
    <location>
        <begin position="1"/>
        <end position="32"/>
    </location>
</feature>
<name>A0A9P6GXM4_9MICR</name>
<dbReference type="InterPro" id="IPR042178">
    <property type="entry name" value="Serpin_sf_1"/>
</dbReference>
<organism evidence="5 6">
    <name type="scientific">Nosema granulosis</name>
    <dbReference type="NCBI Taxonomy" id="83296"/>
    <lineage>
        <taxon>Eukaryota</taxon>
        <taxon>Fungi</taxon>
        <taxon>Fungi incertae sedis</taxon>
        <taxon>Microsporidia</taxon>
        <taxon>Nosematidae</taxon>
        <taxon>Nosema</taxon>
    </lineage>
</organism>
<protein>
    <recommendedName>
        <fullName evidence="4">Serpin domain-containing protein</fullName>
    </recommendedName>
</protein>
<keyword evidence="3" id="KW-0732">Signal</keyword>
<comment type="caution">
    <text evidence="5">The sequence shown here is derived from an EMBL/GenBank/DDBJ whole genome shotgun (WGS) entry which is preliminary data.</text>
</comment>
<evidence type="ECO:0000256" key="1">
    <source>
        <dbReference type="ARBA" id="ARBA00009500"/>
    </source>
</evidence>
<dbReference type="EMBL" id="SBJO01000346">
    <property type="protein sequence ID" value="KAF9761403.1"/>
    <property type="molecule type" value="Genomic_DNA"/>
</dbReference>
<dbReference type="InterPro" id="IPR000215">
    <property type="entry name" value="Serpin_fam"/>
</dbReference>
<dbReference type="GO" id="GO:0004867">
    <property type="term" value="F:serine-type endopeptidase inhibitor activity"/>
    <property type="evidence" value="ECO:0007669"/>
    <property type="project" value="InterPro"/>
</dbReference>
<dbReference type="SMART" id="SM00093">
    <property type="entry name" value="SERPIN"/>
    <property type="match status" value="1"/>
</dbReference>